<keyword evidence="7" id="KW-1185">Reference proteome</keyword>
<dbReference type="InterPro" id="IPR050109">
    <property type="entry name" value="HTH-type_TetR-like_transc_reg"/>
</dbReference>
<dbReference type="InterPro" id="IPR036271">
    <property type="entry name" value="Tet_transcr_reg_TetR-rel_C_sf"/>
</dbReference>
<keyword evidence="1" id="KW-0805">Transcription regulation</keyword>
<keyword evidence="2 4" id="KW-0238">DNA-binding</keyword>
<dbReference type="AlphaFoldDB" id="A0A243RDI2"/>
<proteinExistence type="predicted"/>
<feature type="DNA-binding region" description="H-T-H motif" evidence="4">
    <location>
        <begin position="39"/>
        <end position="58"/>
    </location>
</feature>
<dbReference type="Pfam" id="PF00440">
    <property type="entry name" value="TetR_N"/>
    <property type="match status" value="1"/>
</dbReference>
<comment type="caution">
    <text evidence="6">The sequence shown here is derived from an EMBL/GenBank/DDBJ whole genome shotgun (WGS) entry which is preliminary data.</text>
</comment>
<evidence type="ECO:0000256" key="2">
    <source>
        <dbReference type="ARBA" id="ARBA00023125"/>
    </source>
</evidence>
<reference evidence="6 7" key="1">
    <citation type="submission" date="2017-05" db="EMBL/GenBank/DDBJ databases">
        <title>Biotechnological potential of actinobacteria isolated from South African environments.</title>
        <authorList>
            <person name="Le Roes-Hill M."/>
            <person name="Prins A."/>
            <person name="Durrell K.A."/>
        </authorList>
    </citation>
    <scope>NUCLEOTIDE SEQUENCE [LARGE SCALE GENOMIC DNA]</scope>
    <source>
        <strain evidence="6">M26</strain>
    </source>
</reference>
<evidence type="ECO:0000256" key="4">
    <source>
        <dbReference type="PROSITE-ProRule" id="PRU00335"/>
    </source>
</evidence>
<dbReference type="SUPFAM" id="SSF48498">
    <property type="entry name" value="Tetracyclin repressor-like, C-terminal domain"/>
    <property type="match status" value="1"/>
</dbReference>
<protein>
    <recommendedName>
        <fullName evidence="5">HTH tetR-type domain-containing protein</fullName>
    </recommendedName>
</protein>
<dbReference type="Gene3D" id="1.10.357.10">
    <property type="entry name" value="Tetracycline Repressor, domain 2"/>
    <property type="match status" value="1"/>
</dbReference>
<dbReference type="PROSITE" id="PS50977">
    <property type="entry name" value="HTH_TETR_2"/>
    <property type="match status" value="1"/>
</dbReference>
<evidence type="ECO:0000256" key="1">
    <source>
        <dbReference type="ARBA" id="ARBA00023015"/>
    </source>
</evidence>
<dbReference type="PRINTS" id="PR00455">
    <property type="entry name" value="HTHTETR"/>
</dbReference>
<dbReference type="EMBL" id="NGFP01000161">
    <property type="protein sequence ID" value="OUC92776.1"/>
    <property type="molecule type" value="Genomic_DNA"/>
</dbReference>
<dbReference type="PANTHER" id="PTHR30055:SF234">
    <property type="entry name" value="HTH-TYPE TRANSCRIPTIONAL REGULATOR BETI"/>
    <property type="match status" value="1"/>
</dbReference>
<dbReference type="Gene3D" id="1.10.10.60">
    <property type="entry name" value="Homeodomain-like"/>
    <property type="match status" value="1"/>
</dbReference>
<sequence>MSASEPTAASRKAKAAQTEVALKEAARRVFARDGYLNTKITDITAEAGRSAGSFYKHFASKEEVLQALLADWFAQAGEELSTHEAGDDLSEEPALRARVATYWHTYRAHLPEIQALGQAALVDAEFAERVARIRHAQLQTMREHLQRLQAAGADLPGDPAVLASAFNTLLEGFCTIWAGGGGEPIGRVLGDDEAIDTLTGLLRHGLTGPRP</sequence>
<feature type="domain" description="HTH tetR-type" evidence="5">
    <location>
        <begin position="16"/>
        <end position="76"/>
    </location>
</feature>
<gene>
    <name evidence="6" type="ORF">CA984_28745</name>
</gene>
<dbReference type="GO" id="GO:0000976">
    <property type="term" value="F:transcription cis-regulatory region binding"/>
    <property type="evidence" value="ECO:0007669"/>
    <property type="project" value="TreeGrafter"/>
</dbReference>
<dbReference type="InterPro" id="IPR009057">
    <property type="entry name" value="Homeodomain-like_sf"/>
</dbReference>
<dbReference type="RefSeq" id="WP_086576655.1">
    <property type="nucleotide sequence ID" value="NZ_NGFP01000161.1"/>
</dbReference>
<dbReference type="SUPFAM" id="SSF46689">
    <property type="entry name" value="Homeodomain-like"/>
    <property type="match status" value="1"/>
</dbReference>
<dbReference type="Proteomes" id="UP000194761">
    <property type="component" value="Unassembled WGS sequence"/>
</dbReference>
<keyword evidence="3" id="KW-0804">Transcription</keyword>
<name>A0A243RDI2_9ACTN</name>
<evidence type="ECO:0000313" key="6">
    <source>
        <dbReference type="EMBL" id="OUC92776.1"/>
    </source>
</evidence>
<dbReference type="GO" id="GO:0003700">
    <property type="term" value="F:DNA-binding transcription factor activity"/>
    <property type="evidence" value="ECO:0007669"/>
    <property type="project" value="TreeGrafter"/>
</dbReference>
<evidence type="ECO:0000256" key="3">
    <source>
        <dbReference type="ARBA" id="ARBA00023163"/>
    </source>
</evidence>
<dbReference type="InterPro" id="IPR001647">
    <property type="entry name" value="HTH_TetR"/>
</dbReference>
<accession>A0A243RDI2</accession>
<evidence type="ECO:0000259" key="5">
    <source>
        <dbReference type="PROSITE" id="PS50977"/>
    </source>
</evidence>
<dbReference type="PANTHER" id="PTHR30055">
    <property type="entry name" value="HTH-TYPE TRANSCRIPTIONAL REGULATOR RUTR"/>
    <property type="match status" value="1"/>
</dbReference>
<organism evidence="6 7">
    <name type="scientific">Streptosporangium minutum</name>
    <dbReference type="NCBI Taxonomy" id="569862"/>
    <lineage>
        <taxon>Bacteria</taxon>
        <taxon>Bacillati</taxon>
        <taxon>Actinomycetota</taxon>
        <taxon>Actinomycetes</taxon>
        <taxon>Streptosporangiales</taxon>
        <taxon>Streptosporangiaceae</taxon>
        <taxon>Streptosporangium</taxon>
    </lineage>
</organism>
<evidence type="ECO:0000313" key="7">
    <source>
        <dbReference type="Proteomes" id="UP000194761"/>
    </source>
</evidence>